<evidence type="ECO:0000256" key="1">
    <source>
        <dbReference type="SAM" id="Phobius"/>
    </source>
</evidence>
<dbReference type="AlphaFoldDB" id="A0A5C5XNZ3"/>
<organism evidence="2 3">
    <name type="scientific">Crateriforma conspicua</name>
    <dbReference type="NCBI Taxonomy" id="2527996"/>
    <lineage>
        <taxon>Bacteria</taxon>
        <taxon>Pseudomonadati</taxon>
        <taxon>Planctomycetota</taxon>
        <taxon>Planctomycetia</taxon>
        <taxon>Planctomycetales</taxon>
        <taxon>Planctomycetaceae</taxon>
        <taxon>Crateriforma</taxon>
    </lineage>
</organism>
<feature type="transmembrane region" description="Helical" evidence="1">
    <location>
        <begin position="43"/>
        <end position="63"/>
    </location>
</feature>
<evidence type="ECO:0000313" key="3">
    <source>
        <dbReference type="Proteomes" id="UP000317238"/>
    </source>
</evidence>
<comment type="caution">
    <text evidence="2">The sequence shown here is derived from an EMBL/GenBank/DDBJ whole genome shotgun (WGS) entry which is preliminary data.</text>
</comment>
<keyword evidence="3" id="KW-1185">Reference proteome</keyword>
<proteinExistence type="predicted"/>
<feature type="transmembrane region" description="Helical" evidence="1">
    <location>
        <begin position="102"/>
        <end position="124"/>
    </location>
</feature>
<dbReference type="Proteomes" id="UP000317238">
    <property type="component" value="Unassembled WGS sequence"/>
</dbReference>
<gene>
    <name evidence="2" type="ORF">Pan14r_54690</name>
</gene>
<protein>
    <recommendedName>
        <fullName evidence="4">MraY-like glycosyltransferase</fullName>
    </recommendedName>
</protein>
<name>A0A5C5XNZ3_9PLAN</name>
<feature type="transmembrane region" description="Helical" evidence="1">
    <location>
        <begin position="70"/>
        <end position="90"/>
    </location>
</feature>
<evidence type="ECO:0000313" key="2">
    <source>
        <dbReference type="EMBL" id="TWT64926.1"/>
    </source>
</evidence>
<reference evidence="2 3" key="1">
    <citation type="submission" date="2019-02" db="EMBL/GenBank/DDBJ databases">
        <title>Deep-cultivation of Planctomycetes and their phenomic and genomic characterization uncovers novel biology.</title>
        <authorList>
            <person name="Wiegand S."/>
            <person name="Jogler M."/>
            <person name="Boedeker C."/>
            <person name="Pinto D."/>
            <person name="Vollmers J."/>
            <person name="Rivas-Marin E."/>
            <person name="Kohn T."/>
            <person name="Peeters S.H."/>
            <person name="Heuer A."/>
            <person name="Rast P."/>
            <person name="Oberbeckmann S."/>
            <person name="Bunk B."/>
            <person name="Jeske O."/>
            <person name="Meyerdierks A."/>
            <person name="Storesund J.E."/>
            <person name="Kallscheuer N."/>
            <person name="Luecker S."/>
            <person name="Lage O.M."/>
            <person name="Pohl T."/>
            <person name="Merkel B.J."/>
            <person name="Hornburger P."/>
            <person name="Mueller R.-W."/>
            <person name="Bruemmer F."/>
            <person name="Labrenz M."/>
            <person name="Spormann A.M."/>
            <person name="Op Den Camp H."/>
            <person name="Overmann J."/>
            <person name="Amann R."/>
            <person name="Jetten M.S.M."/>
            <person name="Mascher T."/>
            <person name="Medema M.H."/>
            <person name="Devos D.P."/>
            <person name="Kaster A.-K."/>
            <person name="Ovreas L."/>
            <person name="Rohde M."/>
            <person name="Galperin M.Y."/>
            <person name="Jogler C."/>
        </authorList>
    </citation>
    <scope>NUCLEOTIDE SEQUENCE [LARGE SCALE GENOMIC DNA]</scope>
    <source>
        <strain evidence="2 3">Pan14r</strain>
    </source>
</reference>
<accession>A0A5C5XNZ3</accession>
<dbReference type="EMBL" id="SJPL01000004">
    <property type="protein sequence ID" value="TWT64926.1"/>
    <property type="molecule type" value="Genomic_DNA"/>
</dbReference>
<keyword evidence="1" id="KW-0472">Membrane</keyword>
<keyword evidence="1" id="KW-1133">Transmembrane helix</keyword>
<evidence type="ECO:0008006" key="4">
    <source>
        <dbReference type="Google" id="ProtNLM"/>
    </source>
</evidence>
<sequence length="152" mass="16729">MTMTHEFGHIVGGMACGATLTDFDLAPWRMPYSLHSPDPHPLVTLWAGPLLGVAVPFIGAAIVRRRWAWFIADFCLIANGGYLALVWISGDRFLDTPRLLAAGAHPGSIVVYCVVTIGVGYVWFRSDCIYFLAPQPESGEPCRAPERRQRVS</sequence>
<keyword evidence="1" id="KW-0812">Transmembrane</keyword>
<dbReference type="OrthoDB" id="291594at2"/>